<comment type="caution">
    <text evidence="2">The sequence shown here is derived from an EMBL/GenBank/DDBJ whole genome shotgun (WGS) entry which is preliminary data.</text>
</comment>
<proteinExistence type="predicted"/>
<reference evidence="2 3" key="1">
    <citation type="submission" date="2019-09" db="EMBL/GenBank/DDBJ databases">
        <title>Paraburkholderia podalyriae sp. nov., A South African Podalyria-associated rhizobium.</title>
        <authorList>
            <person name="Mavima L."/>
            <person name="Beukes C.W."/>
            <person name="Palmer M."/>
            <person name="De Meyer S.E."/>
            <person name="James E.K."/>
            <person name="Maluk M."/>
            <person name="Avontuur J.R."/>
            <person name="Chan W.Y."/>
            <person name="Venter S.N."/>
            <person name="Steenkamp E.T."/>
        </authorList>
    </citation>
    <scope>NUCLEOTIDE SEQUENCE [LARGE SCALE GENOMIC DNA]</scope>
    <source>
        <strain evidence="2 3">WC7.3b</strain>
    </source>
</reference>
<name>A0ABR7Q205_9BURK</name>
<sequence>MTTIAINEAVAALPALIAAHECGEFHEVAILRDGRPIARLAPIETQRDGVARGIFEVGDGTPSEDAEVVGPFQSDDKPGPR</sequence>
<evidence type="ECO:0000313" key="2">
    <source>
        <dbReference type="EMBL" id="MBC8752579.1"/>
    </source>
</evidence>
<dbReference type="Proteomes" id="UP000736373">
    <property type="component" value="Unassembled WGS sequence"/>
</dbReference>
<feature type="region of interest" description="Disordered" evidence="1">
    <location>
        <begin position="58"/>
        <end position="81"/>
    </location>
</feature>
<keyword evidence="3" id="KW-1185">Reference proteome</keyword>
<accession>A0ABR7Q205</accession>
<evidence type="ECO:0000256" key="1">
    <source>
        <dbReference type="SAM" id="MobiDB-lite"/>
    </source>
</evidence>
<dbReference type="EMBL" id="VZQQ01000117">
    <property type="protein sequence ID" value="MBC8752579.1"/>
    <property type="molecule type" value="Genomic_DNA"/>
</dbReference>
<evidence type="ECO:0000313" key="3">
    <source>
        <dbReference type="Proteomes" id="UP000736373"/>
    </source>
</evidence>
<gene>
    <name evidence="2" type="ORF">F6X42_41240</name>
</gene>
<organism evidence="2 3">
    <name type="scientific">Paraburkholderia podalyriae</name>
    <dbReference type="NCBI Taxonomy" id="1938811"/>
    <lineage>
        <taxon>Bacteria</taxon>
        <taxon>Pseudomonadati</taxon>
        <taxon>Pseudomonadota</taxon>
        <taxon>Betaproteobacteria</taxon>
        <taxon>Burkholderiales</taxon>
        <taxon>Burkholderiaceae</taxon>
        <taxon>Paraburkholderia</taxon>
    </lineage>
</organism>
<dbReference type="RefSeq" id="WP_187639421.1">
    <property type="nucleotide sequence ID" value="NZ_VZQQ01000117.1"/>
</dbReference>
<protein>
    <submittedName>
        <fullName evidence="2">Prevent-host-death protein</fullName>
    </submittedName>
</protein>